<feature type="region of interest" description="Disordered" evidence="1">
    <location>
        <begin position="76"/>
        <end position="99"/>
    </location>
</feature>
<organism evidence="2 3">
    <name type="scientific">Actinomyces graevenitzii</name>
    <dbReference type="NCBI Taxonomy" id="55565"/>
    <lineage>
        <taxon>Bacteria</taxon>
        <taxon>Bacillati</taxon>
        <taxon>Actinomycetota</taxon>
        <taxon>Actinomycetes</taxon>
        <taxon>Actinomycetales</taxon>
        <taxon>Actinomycetaceae</taxon>
        <taxon>Actinomyces</taxon>
    </lineage>
</organism>
<evidence type="ECO:0000313" key="3">
    <source>
        <dbReference type="Proteomes" id="UP000830236"/>
    </source>
</evidence>
<dbReference type="KEGG" id="agh:M3I41_08295"/>
<dbReference type="EMBL" id="CP097095">
    <property type="protein sequence ID" value="UQF79564.1"/>
    <property type="molecule type" value="Genomic_DNA"/>
</dbReference>
<dbReference type="Proteomes" id="UP000830236">
    <property type="component" value="Chromosome"/>
</dbReference>
<evidence type="ECO:0000256" key="1">
    <source>
        <dbReference type="SAM" id="MobiDB-lite"/>
    </source>
</evidence>
<proteinExistence type="predicted"/>
<name>A0A929MM35_9ACTO</name>
<sequence>MASKLPFLIGLTGGYVLGTRAGRAQYEKIKAAAGRVAETPAVRNRVDSTKAKVSDAVKRQGEKVTDKVVESVKERLFGGSGQSNSTPVAVPEAQVRPLN</sequence>
<dbReference type="AlphaFoldDB" id="A0A929MM35"/>
<accession>A0A929MM35</accession>
<evidence type="ECO:0000313" key="2">
    <source>
        <dbReference type="EMBL" id="UQF79564.1"/>
    </source>
</evidence>
<reference evidence="2" key="1">
    <citation type="submission" date="2022-05" db="EMBL/GenBank/DDBJ databases">
        <title>Using nanopore sequencing to obtain complete genomes from saliva samples.</title>
        <authorList>
            <person name="Baker J.L."/>
        </authorList>
    </citation>
    <scope>NUCLEOTIDE SEQUENCE</scope>
    <source>
        <strain evidence="2">JCVI-JB-Ag32</strain>
    </source>
</reference>
<gene>
    <name evidence="2" type="ORF">M3I41_08295</name>
</gene>
<protein>
    <submittedName>
        <fullName evidence="2">YtxH domain-containing protein</fullName>
    </submittedName>
</protein>